<proteinExistence type="predicted"/>
<feature type="domain" description="Picornavirus capsid" evidence="5">
    <location>
        <begin position="424"/>
        <end position="527"/>
    </location>
</feature>
<organism evidence="8">
    <name type="scientific">Picornavirales N_OV_008</name>
    <dbReference type="NCBI Taxonomy" id="2016024"/>
    <lineage>
        <taxon>Viruses</taxon>
        <taxon>Riboviria</taxon>
        <taxon>Orthornavirae</taxon>
        <taxon>Pisuviricota</taxon>
        <taxon>Pisoniviricetes</taxon>
        <taxon>Picornavirales</taxon>
    </lineage>
</organism>
<dbReference type="InterPro" id="IPR029053">
    <property type="entry name" value="Viral_coat"/>
</dbReference>
<dbReference type="Pfam" id="PF08762">
    <property type="entry name" value="CRPV_capsid"/>
    <property type="match status" value="1"/>
</dbReference>
<dbReference type="EMBL" id="KY130493">
    <property type="protein sequence ID" value="ASG92529.1"/>
    <property type="molecule type" value="Genomic_RNA"/>
</dbReference>
<feature type="domain" description="Picornavirus capsid" evidence="5">
    <location>
        <begin position="100"/>
        <end position="195"/>
    </location>
</feature>
<evidence type="ECO:0000256" key="3">
    <source>
        <dbReference type="ARBA" id="ARBA00022844"/>
    </source>
</evidence>
<accession>A0A218NJS5</accession>
<dbReference type="CDD" id="cd00205">
    <property type="entry name" value="rhv_like"/>
    <property type="match status" value="2"/>
</dbReference>
<feature type="region of interest" description="Disordered" evidence="4">
    <location>
        <begin position="1"/>
        <end position="26"/>
    </location>
</feature>
<dbReference type="SUPFAM" id="SSF88633">
    <property type="entry name" value="Positive stranded ssRNA viruses"/>
    <property type="match status" value="3"/>
</dbReference>
<evidence type="ECO:0000259" key="6">
    <source>
        <dbReference type="Pfam" id="PF08762"/>
    </source>
</evidence>
<evidence type="ECO:0000313" key="8">
    <source>
        <dbReference type="EMBL" id="ASG92529.1"/>
    </source>
</evidence>
<dbReference type="InterPro" id="IPR033703">
    <property type="entry name" value="Rhv-like"/>
</dbReference>
<sequence length="877" mass="96438">MTASTANSNYTVGYNKDQNTNKDGTRGKLLTDIQMSAESTPMTSTSVQMALTDTTSHDITTILERPVNLGTFTWNASDPVIPLTLPYADYAANTVNYIKKWDFPQAIFDESSLVVDKLRNYQYFKADMEIEIKLNAQPFLQGALLLVYNPYLEATNTFRNQGTRFLASQTSCPYKIVSLEETNSLKLTCPYANIYDLFDLSNPNNQFGTVYLYVLSRLDGPFAGESVNYTVFARFVNPTYMVPSHSSDTNRDARDIARLTANGFDVTRHAQSDTSPIAASDTGETSTPGPVAKLTNTVTTVADALSGVPVLGSVASSVAWVSRMAGSVASVFGWSKPVTVVPQIKTVMKPNSTLIHSEGHDDSTTLALLQDNGIDGSSFVPENVDEMALKFIFGRPNYFYRMNVTAARFANNQLITAWEVSPFSEAQVQDNTLFLGSFAYASMFGSLWRGTINYDIMVVKTPFHQGRFVVVFLPETNAAEVPFTLGELMNTNYNVVCNLKDRQDEMGRTTYRISVPYISNTPWRETFLASSVSPFTPNTQTLDTKTGSLAIYSLVDLSFPPTVADSIQFLIAHSGGEDYQISRPELQLGPGYNPADITVDEVVPSTSGLKVVASEEIITVPPLASEEITTVPPLVQHNQRHAQSDLGSVYIPEDEDLLVPSHSGCDVTAQTTGEYFVSLRALIKRFGRVFRMQSSPTFTGFRTRCMLENTLGYRTLAGSPDARAEITPWYMVSFLYRFYSGSSMLKLIPTVPWVNTAAYLSYDEIANTHVQQVENHDVGKPVFEQAQSISNSYEIRTPFYRGVRCDVVSSLATTVLGDVRTNVRVLNESGIGTTNAVSNAYEAAGDDFSYFFMVGPPPMCSAAATAQAPTVFPIISP</sequence>
<feature type="compositionally biased region" description="Polar residues" evidence="4">
    <location>
        <begin position="1"/>
        <end position="18"/>
    </location>
</feature>
<reference evidence="8" key="1">
    <citation type="submission" date="2016-11" db="EMBL/GenBank/DDBJ databases">
        <title>Virus-host infection dynamics for marine picoeukaryotes resolved from metatranscriptome.</title>
        <authorList>
            <person name="Moniruzzaman M."/>
            <person name="Wurch L.L."/>
            <person name="Alexander H."/>
            <person name="Dyhrman S.T."/>
            <person name="Gobler C.J."/>
            <person name="Wilhelm S.W."/>
        </authorList>
    </citation>
    <scope>NUCLEOTIDE SEQUENCE</scope>
    <source>
        <strain evidence="8">N_OV_008</strain>
    </source>
</reference>
<feature type="region of interest" description="Disordered" evidence="4">
    <location>
        <begin position="270"/>
        <end position="290"/>
    </location>
</feature>
<feature type="compositionally biased region" description="Polar residues" evidence="4">
    <location>
        <begin position="272"/>
        <end position="290"/>
    </location>
</feature>
<keyword evidence="3" id="KW-0946">Virion</keyword>
<dbReference type="GO" id="GO:0019028">
    <property type="term" value="C:viral capsid"/>
    <property type="evidence" value="ECO:0007669"/>
    <property type="project" value="UniProtKB-KW"/>
</dbReference>
<dbReference type="InterPro" id="IPR024343">
    <property type="entry name" value="VP4_dicistrovir"/>
</dbReference>
<name>A0A218NJS5_9VIRU</name>
<evidence type="ECO:0000256" key="1">
    <source>
        <dbReference type="ARBA" id="ARBA00004328"/>
    </source>
</evidence>
<gene>
    <name evidence="8" type="ORF">N_OV_008_gene2</name>
</gene>
<dbReference type="Gene3D" id="2.60.120.20">
    <property type="match status" value="3"/>
</dbReference>
<evidence type="ECO:0000259" key="7">
    <source>
        <dbReference type="Pfam" id="PF11492"/>
    </source>
</evidence>
<dbReference type="InterPro" id="IPR014872">
    <property type="entry name" value="Dicistrovirus_capsid-polyPr_C"/>
</dbReference>
<feature type="domain" description="Dicistrovirus capsid-polyprotein C-terminal" evidence="6">
    <location>
        <begin position="668"/>
        <end position="863"/>
    </location>
</feature>
<dbReference type="Pfam" id="PF11492">
    <property type="entry name" value="Dicistro_VP4"/>
    <property type="match status" value="1"/>
</dbReference>
<dbReference type="GO" id="GO:0005198">
    <property type="term" value="F:structural molecule activity"/>
    <property type="evidence" value="ECO:0007669"/>
    <property type="project" value="InterPro"/>
</dbReference>
<evidence type="ECO:0000259" key="5">
    <source>
        <dbReference type="Pfam" id="PF00073"/>
    </source>
</evidence>
<evidence type="ECO:0000256" key="2">
    <source>
        <dbReference type="ARBA" id="ARBA00022561"/>
    </source>
</evidence>
<dbReference type="Pfam" id="PF00073">
    <property type="entry name" value="Rhv"/>
    <property type="match status" value="2"/>
</dbReference>
<comment type="subcellular location">
    <subcellularLocation>
        <location evidence="1">Virion</location>
    </subcellularLocation>
</comment>
<protein>
    <submittedName>
        <fullName evidence="8">Putative structural protein</fullName>
    </submittedName>
</protein>
<evidence type="ECO:0000256" key="4">
    <source>
        <dbReference type="SAM" id="MobiDB-lite"/>
    </source>
</evidence>
<keyword evidence="2" id="KW-0167">Capsid protein</keyword>
<feature type="domain" description="Capsid protein VP4 dicistrovirus" evidence="7">
    <location>
        <begin position="285"/>
        <end position="334"/>
    </location>
</feature>
<dbReference type="InterPro" id="IPR001676">
    <property type="entry name" value="Picornavirus_capsid"/>
</dbReference>